<keyword evidence="3 6" id="KW-0378">Hydrolase</keyword>
<feature type="domain" description="Peptidase S9A N-terminal" evidence="8">
    <location>
        <begin position="91"/>
        <end position="300"/>
    </location>
</feature>
<dbReference type="AlphaFoldDB" id="A0A4V1J0K7"/>
<dbReference type="SUPFAM" id="SSF53474">
    <property type="entry name" value="alpha/beta-Hydrolases"/>
    <property type="match status" value="1"/>
</dbReference>
<comment type="function">
    <text evidence="5">Serine peptidase whose precise substrate specificity remains unclear. Does not cleave peptides after a arginine or lysine residue. Regulates trans-Golgi network morphology and sorting by regulating the membrane binding of the AP-1 complex. May play a role in the regulation of synaptic vesicle exocytosis.</text>
</comment>
<accession>A0A4V1J0K7</accession>
<evidence type="ECO:0000313" key="9">
    <source>
        <dbReference type="EMBL" id="RKP21899.1"/>
    </source>
</evidence>
<dbReference type="InterPro" id="IPR023302">
    <property type="entry name" value="Pept_S9A_N"/>
</dbReference>
<feature type="domain" description="Peptidase S9 prolyl oligopeptidase catalytic" evidence="7">
    <location>
        <begin position="356"/>
        <end position="535"/>
    </location>
</feature>
<dbReference type="EMBL" id="ML004922">
    <property type="protein sequence ID" value="RKP21899.1"/>
    <property type="molecule type" value="Genomic_DNA"/>
</dbReference>
<evidence type="ECO:0000256" key="4">
    <source>
        <dbReference type="ARBA" id="ARBA00022825"/>
    </source>
</evidence>
<evidence type="ECO:0000259" key="8">
    <source>
        <dbReference type="Pfam" id="PF02897"/>
    </source>
</evidence>
<comment type="similarity">
    <text evidence="1 6">Belongs to the peptidase S9A family.</text>
</comment>
<organism evidence="9 10">
    <name type="scientific">Rozella allomycis (strain CSF55)</name>
    <dbReference type="NCBI Taxonomy" id="988480"/>
    <lineage>
        <taxon>Eukaryota</taxon>
        <taxon>Fungi</taxon>
        <taxon>Fungi incertae sedis</taxon>
        <taxon>Cryptomycota</taxon>
        <taxon>Cryptomycota incertae sedis</taxon>
        <taxon>Rozella</taxon>
    </lineage>
</organism>
<keyword evidence="4 6" id="KW-0720">Serine protease</keyword>
<dbReference type="GO" id="GO:0006508">
    <property type="term" value="P:proteolysis"/>
    <property type="evidence" value="ECO:0007669"/>
    <property type="project" value="UniProtKB-KW"/>
</dbReference>
<sequence>MRLLRRLDKFFKKQPDVCKFSLDYLDKIDTPLKENFQKEKFDSSRLLKDKYTEKLIFSPKHNYIGMIATDKNEKKCLCVYNFNAQQSYEIQNVYNAVWSGLDEYLVYTKQKEGLIQPYQVYLHKVGSNEKDLLIFETKDDCFVVDVSITKNNKFILIHKNTRNSNEICLVDANSPWETPVKLNLSERGEYYIESYKKGDFQVSRTDFNRWETIYAENPVDDAELFNGHLMLTVRINAYPRLVHVNMETLEKIIVQTPDVPSKITSGVNIDHEASSYNFTWESPICPPVEMNYNFITKEVSNLNDVKEIINAKIETKSVFNGDVEIPVTIIKPLEKSMKGALLNAYGCYGVPLNADFKIQNVHLLQNGMSIVLAHIRGGGDKGRSWHQSAVTKNKINSVRDLEAVSLDLIKENKICNENTLCGIGVSAGGFTFGALHNLHPFLFRCLILRCPFLDPHAMLMDEKHSLSTLDYSEFGDPTRNIKDKENLKELSPLLNIPIVCRGFKPNAQKDINLLVTASLNDKRVDFKCAEEWVLKKRASLKSLSKSSKVETFVHWLWKENDSHADMSSISNKALENTFLLDKLNY</sequence>
<evidence type="ECO:0000256" key="5">
    <source>
        <dbReference type="ARBA" id="ARBA00045448"/>
    </source>
</evidence>
<dbReference type="PRINTS" id="PR00862">
    <property type="entry name" value="PROLIGOPTASE"/>
</dbReference>
<reference evidence="10" key="1">
    <citation type="journal article" date="2018" name="Nat. Microbiol.">
        <title>Leveraging single-cell genomics to expand the fungal tree of life.</title>
        <authorList>
            <person name="Ahrendt S.R."/>
            <person name="Quandt C.A."/>
            <person name="Ciobanu D."/>
            <person name="Clum A."/>
            <person name="Salamov A."/>
            <person name="Andreopoulos B."/>
            <person name="Cheng J.F."/>
            <person name="Woyke T."/>
            <person name="Pelin A."/>
            <person name="Henrissat B."/>
            <person name="Reynolds N.K."/>
            <person name="Benny G.L."/>
            <person name="Smith M.E."/>
            <person name="James T.Y."/>
            <person name="Grigoriev I.V."/>
        </authorList>
    </citation>
    <scope>NUCLEOTIDE SEQUENCE [LARGE SCALE GENOMIC DNA]</scope>
    <source>
        <strain evidence="10">CSF55</strain>
    </source>
</reference>
<evidence type="ECO:0000256" key="1">
    <source>
        <dbReference type="ARBA" id="ARBA00005228"/>
    </source>
</evidence>
<protein>
    <recommendedName>
        <fullName evidence="6">Prolyl endopeptidase</fullName>
        <ecNumber evidence="6">3.4.21.-</ecNumber>
    </recommendedName>
</protein>
<dbReference type="InterPro" id="IPR051543">
    <property type="entry name" value="Serine_Peptidase_S9A"/>
</dbReference>
<keyword evidence="2 6" id="KW-0645">Protease</keyword>
<evidence type="ECO:0000256" key="6">
    <source>
        <dbReference type="RuleBase" id="RU368024"/>
    </source>
</evidence>
<dbReference type="GO" id="GO:0004252">
    <property type="term" value="F:serine-type endopeptidase activity"/>
    <property type="evidence" value="ECO:0007669"/>
    <property type="project" value="UniProtKB-UniRule"/>
</dbReference>
<evidence type="ECO:0000259" key="7">
    <source>
        <dbReference type="Pfam" id="PF00326"/>
    </source>
</evidence>
<dbReference type="InterPro" id="IPR002470">
    <property type="entry name" value="Peptidase_S9A"/>
</dbReference>
<dbReference type="InterPro" id="IPR029058">
    <property type="entry name" value="AB_hydrolase_fold"/>
</dbReference>
<dbReference type="EC" id="3.4.21.-" evidence="6"/>
<name>A0A4V1J0K7_ROZAC</name>
<evidence type="ECO:0000313" key="10">
    <source>
        <dbReference type="Proteomes" id="UP000281549"/>
    </source>
</evidence>
<dbReference type="Proteomes" id="UP000281549">
    <property type="component" value="Unassembled WGS sequence"/>
</dbReference>
<dbReference type="InterPro" id="IPR001375">
    <property type="entry name" value="Peptidase_S9_cat"/>
</dbReference>
<dbReference type="PANTHER" id="PTHR11757">
    <property type="entry name" value="PROTEASE FAMILY S9A OLIGOPEPTIDASE"/>
    <property type="match status" value="1"/>
</dbReference>
<dbReference type="PANTHER" id="PTHR11757:SF19">
    <property type="entry name" value="PROLYL ENDOPEPTIDASE-LIKE"/>
    <property type="match status" value="1"/>
</dbReference>
<dbReference type="Pfam" id="PF00326">
    <property type="entry name" value="Peptidase_S9"/>
    <property type="match status" value="1"/>
</dbReference>
<proteinExistence type="inferred from homology"/>
<evidence type="ECO:0000256" key="3">
    <source>
        <dbReference type="ARBA" id="ARBA00022801"/>
    </source>
</evidence>
<evidence type="ECO:0000256" key="2">
    <source>
        <dbReference type="ARBA" id="ARBA00022670"/>
    </source>
</evidence>
<gene>
    <name evidence="9" type="ORF">ROZALSC1DRAFT_26729</name>
</gene>
<dbReference type="SUPFAM" id="SSF50993">
    <property type="entry name" value="Peptidase/esterase 'gauge' domain"/>
    <property type="match status" value="1"/>
</dbReference>
<dbReference type="Gene3D" id="2.130.10.120">
    <property type="entry name" value="Prolyl oligopeptidase, N-terminal domain"/>
    <property type="match status" value="1"/>
</dbReference>
<dbReference type="Gene3D" id="3.40.50.1820">
    <property type="entry name" value="alpha/beta hydrolase"/>
    <property type="match status" value="1"/>
</dbReference>
<dbReference type="Pfam" id="PF02897">
    <property type="entry name" value="Peptidase_S9_N"/>
    <property type="match status" value="1"/>
</dbReference>